<dbReference type="AlphaFoldDB" id="A0A5J4URL2"/>
<keyword evidence="1" id="KW-1133">Transmembrane helix</keyword>
<dbReference type="Proteomes" id="UP000324800">
    <property type="component" value="Unassembled WGS sequence"/>
</dbReference>
<name>A0A5J4URL2_9EUKA</name>
<keyword evidence="1" id="KW-0472">Membrane</keyword>
<feature type="non-terminal residue" evidence="2">
    <location>
        <position position="1"/>
    </location>
</feature>
<evidence type="ECO:0000313" key="3">
    <source>
        <dbReference type="Proteomes" id="UP000324800"/>
    </source>
</evidence>
<evidence type="ECO:0000256" key="1">
    <source>
        <dbReference type="SAM" id="Phobius"/>
    </source>
</evidence>
<evidence type="ECO:0000313" key="2">
    <source>
        <dbReference type="EMBL" id="KAA6373098.1"/>
    </source>
</evidence>
<feature type="transmembrane region" description="Helical" evidence="1">
    <location>
        <begin position="461"/>
        <end position="490"/>
    </location>
</feature>
<protein>
    <submittedName>
        <fullName evidence="2">Uncharacterized protein</fullName>
    </submittedName>
</protein>
<accession>A0A5J4URL2</accession>
<keyword evidence="1" id="KW-0812">Transmembrane</keyword>
<reference evidence="2 3" key="1">
    <citation type="submission" date="2019-03" db="EMBL/GenBank/DDBJ databases">
        <title>Single cell metagenomics reveals metabolic interactions within the superorganism composed of flagellate Streblomastix strix and complex community of Bacteroidetes bacteria on its surface.</title>
        <authorList>
            <person name="Treitli S.C."/>
            <person name="Kolisko M."/>
            <person name="Husnik F."/>
            <person name="Keeling P."/>
            <person name="Hampl V."/>
        </authorList>
    </citation>
    <scope>NUCLEOTIDE SEQUENCE [LARGE SCALE GENOMIC DNA]</scope>
    <source>
        <strain evidence="2">ST1C</strain>
    </source>
</reference>
<comment type="caution">
    <text evidence="2">The sequence shown here is derived from an EMBL/GenBank/DDBJ whole genome shotgun (WGS) entry which is preliminary data.</text>
</comment>
<sequence length="493" mass="54389">NNFIIQLPTNEVYEEHQIIISDDQQLIIQPVDIDDIKQPVLQQITELDPILTISGNRKVQIDGFIIVHKGTQSETPLLETNDDSVLILINLIFSPSRRTKVEAEIQIDISSDDKKQSPYIYASGKQVQLKNVTVEPTSFQACSGIILDGIGLQDHSFIASNSTFIVLNSVQGNQNILQATGFTISISDTIFKGITQSFKKNIVQQEECKWSTSTVSLTKGTIWFDTTTFTGLKDGALFVGEGTKVTLADSVKLFGNSLSQEVKSNQQSMQRNILCDGTSSNKAEIRSSVVSYMEDDGITENSNKWVLANKDTCALFGTMKDVKTPLFTPQISKIKADGNKGRKVIDIEITGQSLFRCGKIWLEIQDKVDGRNDEIGTKLYQLENVATSWDSNLKVSGTIEDDEFIKKDKKLTISVLVETKYGTLQKAEAFEGSSSTVDIQWFEEPSESDDKQEPIVDTKGLGIGVIIGIAVGAFAIVVVIIVVIVIFVILKKV</sequence>
<organism evidence="2 3">
    <name type="scientific">Streblomastix strix</name>
    <dbReference type="NCBI Taxonomy" id="222440"/>
    <lineage>
        <taxon>Eukaryota</taxon>
        <taxon>Metamonada</taxon>
        <taxon>Preaxostyla</taxon>
        <taxon>Oxymonadida</taxon>
        <taxon>Streblomastigidae</taxon>
        <taxon>Streblomastix</taxon>
    </lineage>
</organism>
<gene>
    <name evidence="2" type="ORF">EZS28_031376</name>
</gene>
<dbReference type="EMBL" id="SNRW01013028">
    <property type="protein sequence ID" value="KAA6373098.1"/>
    <property type="molecule type" value="Genomic_DNA"/>
</dbReference>
<proteinExistence type="predicted"/>